<keyword evidence="2" id="KW-1185">Reference proteome</keyword>
<gene>
    <name evidence="1" type="ORF">F4821DRAFT_257076</name>
</gene>
<comment type="caution">
    <text evidence="1">The sequence shown here is derived from an EMBL/GenBank/DDBJ whole genome shotgun (WGS) entry which is preliminary data.</text>
</comment>
<sequence length="282" mass="31490">MAKRTITDTFALSNSVKIPQLGFGVYKSPTNVCVQSCLTALKSGYRHIDTAQFYGNEAEVGQAVKQSGLPRKDVFLTTKILTAAGSVDQSYQQCVESVRKLDPRDDGYVDLFLIHTATPGSEQRKEMWQALERLYEEGKAKSIGVSNFGIGHIEELKSFARVWPPHVNQIELHPFSQQKEIVEYCQRQGIVVEAYCPLVRNRKAEDETLVGIARKHNVTPNHVLIRYCLQRNWVPLPKSDNPDRIKANADVFGFELDEDDMAALNGLDQGPAGAIVRAVDNS</sequence>
<organism evidence="1 2">
    <name type="scientific">Hypoxylon rubiginosum</name>
    <dbReference type="NCBI Taxonomy" id="110542"/>
    <lineage>
        <taxon>Eukaryota</taxon>
        <taxon>Fungi</taxon>
        <taxon>Dikarya</taxon>
        <taxon>Ascomycota</taxon>
        <taxon>Pezizomycotina</taxon>
        <taxon>Sordariomycetes</taxon>
        <taxon>Xylariomycetidae</taxon>
        <taxon>Xylariales</taxon>
        <taxon>Hypoxylaceae</taxon>
        <taxon>Hypoxylon</taxon>
    </lineage>
</organism>
<proteinExistence type="predicted"/>
<evidence type="ECO:0000313" key="1">
    <source>
        <dbReference type="EMBL" id="KAI6089281.1"/>
    </source>
</evidence>
<protein>
    <submittedName>
        <fullName evidence="1">NADP-dependent oxidoreductase domain-containing protein</fullName>
    </submittedName>
</protein>
<accession>A0ACC0D958</accession>
<name>A0ACC0D958_9PEZI</name>
<reference evidence="1 2" key="1">
    <citation type="journal article" date="2022" name="New Phytol.">
        <title>Ecological generalism drives hyperdiversity of secondary metabolite gene clusters in xylarialean endophytes.</title>
        <authorList>
            <person name="Franco M.E.E."/>
            <person name="Wisecaver J.H."/>
            <person name="Arnold A.E."/>
            <person name="Ju Y.M."/>
            <person name="Slot J.C."/>
            <person name="Ahrendt S."/>
            <person name="Moore L.P."/>
            <person name="Eastman K.E."/>
            <person name="Scott K."/>
            <person name="Konkel Z."/>
            <person name="Mondo S.J."/>
            <person name="Kuo A."/>
            <person name="Hayes R.D."/>
            <person name="Haridas S."/>
            <person name="Andreopoulos B."/>
            <person name="Riley R."/>
            <person name="LaButti K."/>
            <person name="Pangilinan J."/>
            <person name="Lipzen A."/>
            <person name="Amirebrahimi M."/>
            <person name="Yan J."/>
            <person name="Adam C."/>
            <person name="Keymanesh K."/>
            <person name="Ng V."/>
            <person name="Louie K."/>
            <person name="Northen T."/>
            <person name="Drula E."/>
            <person name="Henrissat B."/>
            <person name="Hsieh H.M."/>
            <person name="Youens-Clark K."/>
            <person name="Lutzoni F."/>
            <person name="Miadlikowska J."/>
            <person name="Eastwood D.C."/>
            <person name="Hamelin R.C."/>
            <person name="Grigoriev I.V."/>
            <person name="U'Ren J.M."/>
        </authorList>
    </citation>
    <scope>NUCLEOTIDE SEQUENCE [LARGE SCALE GENOMIC DNA]</scope>
    <source>
        <strain evidence="1 2">ER1909</strain>
    </source>
</reference>
<dbReference type="Proteomes" id="UP001497680">
    <property type="component" value="Unassembled WGS sequence"/>
</dbReference>
<evidence type="ECO:0000313" key="2">
    <source>
        <dbReference type="Proteomes" id="UP001497680"/>
    </source>
</evidence>
<dbReference type="EMBL" id="MU394296">
    <property type="protein sequence ID" value="KAI6089281.1"/>
    <property type="molecule type" value="Genomic_DNA"/>
</dbReference>